<organism evidence="2 3">
    <name type="scientific">Chroococcidiopsis cubana SAG 39.79</name>
    <dbReference type="NCBI Taxonomy" id="388085"/>
    <lineage>
        <taxon>Bacteria</taxon>
        <taxon>Bacillati</taxon>
        <taxon>Cyanobacteriota</taxon>
        <taxon>Cyanophyceae</taxon>
        <taxon>Chroococcidiopsidales</taxon>
        <taxon>Chroococcidiopsidaceae</taxon>
        <taxon>Chroococcidiopsis</taxon>
    </lineage>
</organism>
<evidence type="ECO:0000259" key="1">
    <source>
        <dbReference type="Pfam" id="PF08241"/>
    </source>
</evidence>
<dbReference type="Pfam" id="PF08241">
    <property type="entry name" value="Methyltransf_11"/>
    <property type="match status" value="1"/>
</dbReference>
<evidence type="ECO:0000313" key="3">
    <source>
        <dbReference type="Proteomes" id="UP000282574"/>
    </source>
</evidence>
<gene>
    <name evidence="2" type="ORF">DSM107010_69250</name>
</gene>
<accession>A0AB37U947</accession>
<keyword evidence="3" id="KW-1185">Reference proteome</keyword>
<evidence type="ECO:0000313" key="2">
    <source>
        <dbReference type="EMBL" id="RUS98548.1"/>
    </source>
</evidence>
<dbReference type="GO" id="GO:0008757">
    <property type="term" value="F:S-adenosylmethionine-dependent methyltransferase activity"/>
    <property type="evidence" value="ECO:0007669"/>
    <property type="project" value="InterPro"/>
</dbReference>
<proteinExistence type="predicted"/>
<dbReference type="Proteomes" id="UP000282574">
    <property type="component" value="Unassembled WGS sequence"/>
</dbReference>
<comment type="caution">
    <text evidence="2">The sequence shown here is derived from an EMBL/GenBank/DDBJ whole genome shotgun (WGS) entry which is preliminary data.</text>
</comment>
<protein>
    <recommendedName>
        <fullName evidence="1">Methyltransferase type 11 domain-containing protein</fullName>
    </recommendedName>
</protein>
<dbReference type="AlphaFoldDB" id="A0AB37U947"/>
<reference evidence="2 3" key="1">
    <citation type="journal article" date="2019" name="Genome Biol. Evol.">
        <title>Day and night: Metabolic profiles and evolutionary relationships of six axenic non-marine cyanobacteria.</title>
        <authorList>
            <person name="Will S.E."/>
            <person name="Henke P."/>
            <person name="Boedeker C."/>
            <person name="Huang S."/>
            <person name="Brinkmann H."/>
            <person name="Rohde M."/>
            <person name="Jarek M."/>
            <person name="Friedl T."/>
            <person name="Seufert S."/>
            <person name="Schumacher M."/>
            <person name="Overmann J."/>
            <person name="Neumann-Schaal M."/>
            <person name="Petersen J."/>
        </authorList>
    </citation>
    <scope>NUCLEOTIDE SEQUENCE [LARGE SCALE GENOMIC DNA]</scope>
    <source>
        <strain evidence="2 3">SAG 39.79</strain>
    </source>
</reference>
<dbReference type="EMBL" id="RSCK01000160">
    <property type="protein sequence ID" value="RUS98548.1"/>
    <property type="molecule type" value="Genomic_DNA"/>
</dbReference>
<dbReference type="InterPro" id="IPR029063">
    <property type="entry name" value="SAM-dependent_MTases_sf"/>
</dbReference>
<dbReference type="Gene3D" id="3.40.50.150">
    <property type="entry name" value="Vaccinia Virus protein VP39"/>
    <property type="match status" value="1"/>
</dbReference>
<sequence>MSQLTEIQQQILSRSRNSINGTKKFINRLKRLLPVSYKQSIKQKLKPLLMLKTRIELLTVGMHPLAQDWCSRGINVHRIYLEQFLQSFASDIKGHCLEFQEDSYTSHYGSGRVTKLDILNKEQAHSNATIIADLTQPNSLPSNTFNCIICTYVLHLIPEIDRTIAELYRILKPGGVLLVAVPDITINHSVYNELWRFTKRGLYFLLAKSFKPENITMKTYGNSLVAAGELRGMAAFDFTSTQLNYNDPRFAVIVCARAVKSN</sequence>
<dbReference type="RefSeq" id="WP_106170323.1">
    <property type="nucleotide sequence ID" value="NZ_JAVKZF010000004.1"/>
</dbReference>
<name>A0AB37U947_9CYAN</name>
<feature type="domain" description="Methyltransferase type 11" evidence="1">
    <location>
        <begin position="109"/>
        <end position="178"/>
    </location>
</feature>
<dbReference type="CDD" id="cd02440">
    <property type="entry name" value="AdoMet_MTases"/>
    <property type="match status" value="1"/>
</dbReference>
<dbReference type="SUPFAM" id="SSF53335">
    <property type="entry name" value="S-adenosyl-L-methionine-dependent methyltransferases"/>
    <property type="match status" value="1"/>
</dbReference>
<dbReference type="InterPro" id="IPR013216">
    <property type="entry name" value="Methyltransf_11"/>
</dbReference>